<dbReference type="Proteomes" id="UP000501849">
    <property type="component" value="Plasmid unnamed1"/>
</dbReference>
<gene>
    <name evidence="1" type="ORF">EXE63_00820</name>
</gene>
<organism evidence="1 2">
    <name type="scientific">Mycolicibacterium frederiksbergense</name>
    <dbReference type="NCBI Taxonomy" id="117567"/>
    <lineage>
        <taxon>Bacteria</taxon>
        <taxon>Bacillati</taxon>
        <taxon>Actinomycetota</taxon>
        <taxon>Actinomycetes</taxon>
        <taxon>Mycobacteriales</taxon>
        <taxon>Mycobacteriaceae</taxon>
        <taxon>Mycolicibacterium</taxon>
    </lineage>
</organism>
<keyword evidence="1" id="KW-0614">Plasmid</keyword>
<dbReference type="KEGG" id="mfre:EXE63_00820"/>
<sequence>MASVPLVCALLASKYAAILDALCGELGDAAVVRVGPADAEEPYPPHVLGPDELPGPPPARYVIECVLPDGHLLHVSDHRRYGLRKVARPADAPDAWIVEIWSRRGDFTSGLVGTATSDEHSVSGLLVAVRDALHVHGMRAVS</sequence>
<evidence type="ECO:0000313" key="1">
    <source>
        <dbReference type="EMBL" id="QIV79619.1"/>
    </source>
</evidence>
<name>A0A6H0RZF5_9MYCO</name>
<dbReference type="AlphaFoldDB" id="A0A6H0RZF5"/>
<accession>A0A6H0RZF5</accession>
<reference evidence="1 2" key="1">
    <citation type="submission" date="2019-04" db="EMBL/GenBank/DDBJ databases">
        <title>Draft, Whole-Genome Sequence of the Anthracene-degrading Mycobacterium frederiksbergense LB501T, Isolated from a Polycyclic Aromatic Hydrocarbon (PAH)-Contaminated Soil.</title>
        <authorList>
            <person name="Augelletti F."/>
        </authorList>
    </citation>
    <scope>NUCLEOTIDE SEQUENCE [LARGE SCALE GENOMIC DNA]</scope>
    <source>
        <strain evidence="1 2">LB 501T</strain>
        <plasmid evidence="1 2">unnamed1</plasmid>
    </source>
</reference>
<evidence type="ECO:0000313" key="2">
    <source>
        <dbReference type="Proteomes" id="UP000501849"/>
    </source>
</evidence>
<proteinExistence type="predicted"/>
<keyword evidence="2" id="KW-1185">Reference proteome</keyword>
<protein>
    <submittedName>
        <fullName evidence="1">Uncharacterized protein</fullName>
    </submittedName>
</protein>
<dbReference type="EMBL" id="CP038797">
    <property type="protein sequence ID" value="QIV79619.1"/>
    <property type="molecule type" value="Genomic_DNA"/>
</dbReference>
<geneLocation type="plasmid" evidence="1 2">
    <name>unnamed1</name>
</geneLocation>